<dbReference type="InterPro" id="IPR026286">
    <property type="entry name" value="MaiA/AMDase"/>
</dbReference>
<proteinExistence type="predicted"/>
<organism evidence="1 2">
    <name type="scientific">Polynucleobacter campilacus</name>
    <dbReference type="NCBI Taxonomy" id="1743163"/>
    <lineage>
        <taxon>Bacteria</taxon>
        <taxon>Pseudomonadati</taxon>
        <taxon>Pseudomonadota</taxon>
        <taxon>Betaproteobacteria</taxon>
        <taxon>Burkholderiales</taxon>
        <taxon>Burkholderiaceae</taxon>
        <taxon>Polynucleobacter</taxon>
    </lineage>
</organism>
<dbReference type="AlphaFoldDB" id="A0A254Q2C4"/>
<dbReference type="Proteomes" id="UP000197528">
    <property type="component" value="Unassembled WGS sequence"/>
</dbReference>
<evidence type="ECO:0000313" key="1">
    <source>
        <dbReference type="EMBL" id="OWS70981.1"/>
    </source>
</evidence>
<dbReference type="PANTHER" id="PTHR40267:SF1">
    <property type="entry name" value="BLR3294 PROTEIN"/>
    <property type="match status" value="1"/>
</dbReference>
<comment type="caution">
    <text evidence="1">The sequence shown here is derived from an EMBL/GenBank/DDBJ whole genome shotgun (WGS) entry which is preliminary data.</text>
</comment>
<keyword evidence="2" id="KW-1185">Reference proteome</keyword>
<evidence type="ECO:0008006" key="3">
    <source>
        <dbReference type="Google" id="ProtNLM"/>
    </source>
</evidence>
<sequence>MVNMARLGFLIPPGNPNTEGEVIKMARPEFSLHFTRMVAHGETGSLDGQDERNQTQIDHLPENIELLKLVKPAVIVMAHTASSYTLGKEGEAKLIQKLEDQYAVPFITAFGSVVKALNHLKVKKIAFGTPYSEQNTLRCKYLLEAYGFEIVSFGNLPGVKNIYDETPQRALELVRQVNSSEAQAIFVSGVGMPTIDILAQGEAETGKPVISSIAATMWNALQAAKVSSSIEQFGSLLSGKH</sequence>
<dbReference type="Pfam" id="PF17645">
    <property type="entry name" value="Amdase"/>
    <property type="match status" value="1"/>
</dbReference>
<protein>
    <recommendedName>
        <fullName evidence="3">Arylmalonate decarboxylase</fullName>
    </recommendedName>
</protein>
<gene>
    <name evidence="1" type="ORF">CBI31_01715</name>
</gene>
<dbReference type="RefSeq" id="WP_088524686.1">
    <property type="nucleotide sequence ID" value="NZ_NGUP01000001.1"/>
</dbReference>
<dbReference type="Gene3D" id="3.40.50.12500">
    <property type="match status" value="1"/>
</dbReference>
<name>A0A254Q2C4_9BURK</name>
<accession>A0A254Q2C4</accession>
<dbReference type="EMBL" id="NGUP01000001">
    <property type="protein sequence ID" value="OWS70981.1"/>
    <property type="molecule type" value="Genomic_DNA"/>
</dbReference>
<dbReference type="PANTHER" id="PTHR40267">
    <property type="entry name" value="BLR3294 PROTEIN"/>
    <property type="match status" value="1"/>
</dbReference>
<dbReference type="InterPro" id="IPR053714">
    <property type="entry name" value="Iso_Racemase_Enz_sf"/>
</dbReference>
<dbReference type="PIRSF" id="PIRSF015736">
    <property type="entry name" value="MI"/>
    <property type="match status" value="1"/>
</dbReference>
<reference evidence="1 2" key="1">
    <citation type="submission" date="2017-05" db="EMBL/GenBank/DDBJ databases">
        <title>Genome of Polynucleobacter sp. MWH-Feld-100.</title>
        <authorList>
            <person name="Hahn M.W."/>
        </authorList>
    </citation>
    <scope>NUCLEOTIDE SEQUENCE [LARGE SCALE GENOMIC DNA]</scope>
    <source>
        <strain evidence="1 2">MWH-Feld-100</strain>
    </source>
</reference>
<evidence type="ECO:0000313" key="2">
    <source>
        <dbReference type="Proteomes" id="UP000197528"/>
    </source>
</evidence>